<dbReference type="AlphaFoldDB" id="A0AAD9MGQ5"/>
<name>A0AAD9MGQ5_9PEZI</name>
<feature type="transmembrane region" description="Helical" evidence="1">
    <location>
        <begin position="40"/>
        <end position="64"/>
    </location>
</feature>
<accession>A0AAD9MGQ5</accession>
<keyword evidence="1" id="KW-1133">Transmembrane helix</keyword>
<keyword evidence="1" id="KW-0812">Transmembrane</keyword>
<comment type="caution">
    <text evidence="2">The sequence shown here is derived from an EMBL/GenBank/DDBJ whole genome shotgun (WGS) entry which is preliminary data.</text>
</comment>
<dbReference type="InterPro" id="IPR038213">
    <property type="entry name" value="IFI6/IFI27-like_sf"/>
</dbReference>
<dbReference type="EMBL" id="JAQQPM010000007">
    <property type="protein sequence ID" value="KAK2074115.1"/>
    <property type="molecule type" value="Genomic_DNA"/>
</dbReference>
<keyword evidence="3" id="KW-1185">Reference proteome</keyword>
<reference evidence="2" key="1">
    <citation type="journal article" date="2023" name="Mol. Plant Microbe Interact.">
        <title>Elucidating the Obligate Nature and Biological Capacity of an Invasive Fungal Corn Pathogen.</title>
        <authorList>
            <person name="MacCready J.S."/>
            <person name="Roggenkamp E.M."/>
            <person name="Gdanetz K."/>
            <person name="Chilvers M.I."/>
        </authorList>
    </citation>
    <scope>NUCLEOTIDE SEQUENCE</scope>
    <source>
        <strain evidence="2">PM02</strain>
    </source>
</reference>
<dbReference type="Proteomes" id="UP001217918">
    <property type="component" value="Unassembled WGS sequence"/>
</dbReference>
<evidence type="ECO:0000313" key="2">
    <source>
        <dbReference type="EMBL" id="KAK2074115.1"/>
    </source>
</evidence>
<gene>
    <name evidence="2" type="ORF">P8C59_008346</name>
</gene>
<evidence type="ECO:0000256" key="1">
    <source>
        <dbReference type="SAM" id="Phobius"/>
    </source>
</evidence>
<sequence length="67" mass="6758">MPWFFPALAWLGFGPLGPVTGGLAALFQGLCIGALTPAGSLFAFLQAAAMKGAGLSAGLAAWMASWM</sequence>
<dbReference type="Gene3D" id="6.10.110.10">
    <property type="match status" value="1"/>
</dbReference>
<organism evidence="2 3">
    <name type="scientific">Phyllachora maydis</name>
    <dbReference type="NCBI Taxonomy" id="1825666"/>
    <lineage>
        <taxon>Eukaryota</taxon>
        <taxon>Fungi</taxon>
        <taxon>Dikarya</taxon>
        <taxon>Ascomycota</taxon>
        <taxon>Pezizomycotina</taxon>
        <taxon>Sordariomycetes</taxon>
        <taxon>Sordariomycetidae</taxon>
        <taxon>Phyllachorales</taxon>
        <taxon>Phyllachoraceae</taxon>
        <taxon>Phyllachora</taxon>
    </lineage>
</organism>
<keyword evidence="1" id="KW-0472">Membrane</keyword>
<protein>
    <submittedName>
        <fullName evidence="2">Uncharacterized protein</fullName>
    </submittedName>
</protein>
<evidence type="ECO:0000313" key="3">
    <source>
        <dbReference type="Proteomes" id="UP001217918"/>
    </source>
</evidence>
<proteinExistence type="predicted"/>